<proteinExistence type="predicted"/>
<feature type="compositionally biased region" description="Basic residues" evidence="1">
    <location>
        <begin position="1615"/>
        <end position="1629"/>
    </location>
</feature>
<dbReference type="InterPro" id="IPR023393">
    <property type="entry name" value="START-like_dom_sf"/>
</dbReference>
<comment type="caution">
    <text evidence="3">The sequence shown here is derived from an EMBL/GenBank/DDBJ whole genome shotgun (WGS) entry which is preliminary data.</text>
</comment>
<dbReference type="Gene3D" id="3.30.530.20">
    <property type="match status" value="2"/>
</dbReference>
<accession>A0A9W7EE39</accession>
<dbReference type="SUPFAM" id="SSF55961">
    <property type="entry name" value="Bet v1-like"/>
    <property type="match status" value="2"/>
</dbReference>
<feature type="region of interest" description="Disordered" evidence="1">
    <location>
        <begin position="1611"/>
        <end position="1660"/>
    </location>
</feature>
<evidence type="ECO:0000256" key="1">
    <source>
        <dbReference type="SAM" id="MobiDB-lite"/>
    </source>
</evidence>
<feature type="compositionally biased region" description="Gly residues" evidence="1">
    <location>
        <begin position="1647"/>
        <end position="1657"/>
    </location>
</feature>
<dbReference type="GO" id="GO:0005737">
    <property type="term" value="C:cytoplasm"/>
    <property type="evidence" value="ECO:0007669"/>
    <property type="project" value="UniProtKB-ARBA"/>
</dbReference>
<dbReference type="EMBL" id="BRXW01000727">
    <property type="protein sequence ID" value="GMH75497.1"/>
    <property type="molecule type" value="Genomic_DNA"/>
</dbReference>
<dbReference type="Proteomes" id="UP001165122">
    <property type="component" value="Unassembled WGS sequence"/>
</dbReference>
<keyword evidence="4" id="KW-1185">Reference proteome</keyword>
<reference evidence="4" key="1">
    <citation type="journal article" date="2023" name="Commun. Biol.">
        <title>Genome analysis of Parmales, the sister group of diatoms, reveals the evolutionary specialization of diatoms from phago-mixotrophs to photoautotrophs.</title>
        <authorList>
            <person name="Ban H."/>
            <person name="Sato S."/>
            <person name="Yoshikawa S."/>
            <person name="Yamada K."/>
            <person name="Nakamura Y."/>
            <person name="Ichinomiya M."/>
            <person name="Sato N."/>
            <person name="Blanc-Mathieu R."/>
            <person name="Endo H."/>
            <person name="Kuwata A."/>
            <person name="Ogata H."/>
        </authorList>
    </citation>
    <scope>NUCLEOTIDE SEQUENCE [LARGE SCALE GENOMIC DNA]</scope>
    <source>
        <strain evidence="4">NIES 3700</strain>
    </source>
</reference>
<evidence type="ECO:0000313" key="4">
    <source>
        <dbReference type="Proteomes" id="UP001165122"/>
    </source>
</evidence>
<sequence length="1708" mass="192751">MDFDESSLLDLTKKDLIDLVIVERQKNTSLASKLSTEEAQRKKMAKVISEINEDETLMLKRKQLNASSVSVQPLARDAFDVTKGPKPGMLVRDINTKTISQIIHEVPALVLESLLSTTVDDSAGVSQTVLKDERPHNDAIIAHWAFKVNKKSNTTFIFLLSLEVEKNDPAKEIIVRVESIDEEELDSTCLQVPTPPTSRFCRVLLKDGTIIIRPKEFGQSSFTFKAQVGFVEEGERTISSTRQNRLTFSDILGTQKSKLGSDRQTSGLGTQKINVGAVTKQAKELYSSSSIKADEVFCNLAALFYDRFEKEESIDERRKKHFIDNIRNAPPLTDAEQGLIAKSMKIVEEVSTKAKRIAGTLSEPVEKFLYHQKEGAGWGMAVAKIDVSALILFVHIWLFDTYEHLNNNKGVAIREVWHNLDGTRSMQFSMSVSLPGSFQDRMFESWLTYDEIVNESGKKTYVVALAPLTEYEGTRHRCEGSEKTTLGSSRGVHLIKELSHNACEWTRAQQGDLKIPGLPMAMMDFVAKQQLAWSNQLKEQYRRNGKEVDRERRNAMAEVMRARRGKPLIEDQKAVFASCEELLGGEAEEGWKALESTSPEVEMSFKYFPPKKGERSIGTGKAVCVVDCSAEEVAAWVMDICCNESMMISKEEGDPAKLELRERARANERTFATVKKMPFFLHNREFVFRIIWKSEEGKVLVAFESIDDEVDYGTKLKKIRGFLKGLWHIKDLPVRGGAKQCRLTYINKMAPGGSIPTWVADKKADVALSVVKDAIDLFRQDEKVDAAELSELASLVREVWADEEYTEEENAALQRICEKFEGSLKTRNWKQLKSPDPFVKMDSTFEDGQSISRRLLTPAPSTAVVGRAITVVDATLEDCAALELAKMTREGCKGHREFGGVDREVKKLNNHSELFYQSIDFGIAGFSTREWLAKGVWKMTDENNMVVVYEDAEHDDFPIGAGKNYVRGTGSALWRYEKLPEVMDGVSQTRITYYQQADLKGSIPKFLANSKITDTLANLSKTRKRFDKSLDIDAGRRVKLSQVIKREVMSKEDSSEEYALDKFEALFEERKGFERPSRIIGLADTKLLGHGWGSTSVDVRAEMEEVVSFFWDFGSRANMEISGDVERTFEEDEEGTGLRKVVRRRQQLESTHVTTHRDRIFTSVMTLQKINIDTIVLLLTPIWWKEGEKMVRIRAHSAITNATEPMNAKETVVMRFRRMGLVTKLDYACEIETGSLVTKSTNRQFVERRLGEIAEVSIHFQRLLKLEDCMEHDGHAIGYDLVWDAPSPWRRVERLQEVFKKNRALRELGQRHSWIKEMMAIAVLGNLHRNKPVETKLDCVVDSEARQIGKNLIPALMTEALAESGVDQWRVQNRAVRELCERHEWFKPMFVALGKDIVKTAHWGLMARVIVGAVLSVADMATDLFVLHQFWEGGKSMETFRNYSLASLAAHIFLQMIIVWMQNRKKGALRIMKETFIVVIGMKAPWDAYKVASGAEHEKDTQVDPLVEMSMSKSVEIFAESIPNIIIQTAAILNTLETGTKPTGMALTSLLMSALTTGFVSASISYDLDSEPKSRANNPTFFGYVPDSAKMRAGLFLAMIGISSFQARLPDDMKPRRRRKATIKGRKGGSKPIETEEDKNDGRTGDSTGGGQGQGLGGRRKSLIENLVIKLESRDAKISPAGNEENEEEKVDFEEFKSAFKRRGSIEF</sequence>
<organism evidence="3 4">
    <name type="scientific">Triparma laevis f. longispina</name>
    <dbReference type="NCBI Taxonomy" id="1714387"/>
    <lineage>
        <taxon>Eukaryota</taxon>
        <taxon>Sar</taxon>
        <taxon>Stramenopiles</taxon>
        <taxon>Ochrophyta</taxon>
        <taxon>Bolidophyceae</taxon>
        <taxon>Parmales</taxon>
        <taxon>Triparmaceae</taxon>
        <taxon>Triparma</taxon>
    </lineage>
</organism>
<protein>
    <recommendedName>
        <fullName evidence="2">START domain-containing protein</fullName>
    </recommendedName>
</protein>
<gene>
    <name evidence="3" type="ORF">TrLO_g8989</name>
</gene>
<dbReference type="Pfam" id="PF01852">
    <property type="entry name" value="START"/>
    <property type="match status" value="1"/>
</dbReference>
<dbReference type="GO" id="GO:0008289">
    <property type="term" value="F:lipid binding"/>
    <property type="evidence" value="ECO:0007669"/>
    <property type="project" value="InterPro"/>
</dbReference>
<dbReference type="OrthoDB" id="206224at2759"/>
<feature type="domain" description="START" evidence="2">
    <location>
        <begin position="584"/>
        <end position="759"/>
    </location>
</feature>
<dbReference type="PANTHER" id="PTHR19308:SF14">
    <property type="entry name" value="START DOMAIN-CONTAINING PROTEIN"/>
    <property type="match status" value="1"/>
</dbReference>
<dbReference type="PANTHER" id="PTHR19308">
    <property type="entry name" value="PHOSPHATIDYLCHOLINE TRANSFER PROTEIN"/>
    <property type="match status" value="1"/>
</dbReference>
<evidence type="ECO:0000259" key="2">
    <source>
        <dbReference type="Pfam" id="PF01852"/>
    </source>
</evidence>
<name>A0A9W7EE39_9STRA</name>
<dbReference type="InterPro" id="IPR051213">
    <property type="entry name" value="START_lipid_transfer"/>
</dbReference>
<dbReference type="InterPro" id="IPR002913">
    <property type="entry name" value="START_lipid-bd_dom"/>
</dbReference>
<evidence type="ECO:0000313" key="3">
    <source>
        <dbReference type="EMBL" id="GMH75497.1"/>
    </source>
</evidence>
<dbReference type="CDD" id="cd00177">
    <property type="entry name" value="START"/>
    <property type="match status" value="1"/>
</dbReference>